<evidence type="ECO:0000313" key="1">
    <source>
        <dbReference type="EMBL" id="MBA4494953.1"/>
    </source>
</evidence>
<organism evidence="1 2">
    <name type="scientific">Paenactinomyces guangxiensis</name>
    <dbReference type="NCBI Taxonomy" id="1490290"/>
    <lineage>
        <taxon>Bacteria</taxon>
        <taxon>Bacillati</taxon>
        <taxon>Bacillota</taxon>
        <taxon>Bacilli</taxon>
        <taxon>Bacillales</taxon>
        <taxon>Thermoactinomycetaceae</taxon>
        <taxon>Paenactinomyces</taxon>
    </lineage>
</organism>
<keyword evidence="2" id="KW-1185">Reference proteome</keyword>
<evidence type="ECO:0000313" key="2">
    <source>
        <dbReference type="Proteomes" id="UP000535491"/>
    </source>
</evidence>
<dbReference type="SUPFAM" id="SSF49785">
    <property type="entry name" value="Galactose-binding domain-like"/>
    <property type="match status" value="1"/>
</dbReference>
<accession>A0A7W1WS49</accession>
<dbReference type="RefSeq" id="WP_181752195.1">
    <property type="nucleotide sequence ID" value="NZ_JACEIQ010000011.1"/>
</dbReference>
<dbReference type="InterPro" id="IPR008979">
    <property type="entry name" value="Galactose-bd-like_sf"/>
</dbReference>
<dbReference type="Gene3D" id="2.60.120.260">
    <property type="entry name" value="Galactose-binding domain-like"/>
    <property type="match status" value="1"/>
</dbReference>
<proteinExistence type="predicted"/>
<dbReference type="EMBL" id="JACEIQ010000011">
    <property type="protein sequence ID" value="MBA4494953.1"/>
    <property type="molecule type" value="Genomic_DNA"/>
</dbReference>
<comment type="caution">
    <text evidence="1">The sequence shown here is derived from an EMBL/GenBank/DDBJ whole genome shotgun (WGS) entry which is preliminary data.</text>
</comment>
<gene>
    <name evidence="1" type="ORF">H1191_11610</name>
</gene>
<sequence>MPCSNRNLLVNGGFSRGLVPWTGSNINRLPNPVYGNDFAVLMGKAGTNERSVLKQTVPGPFEQECSYYLYFRVLNVTPQGSQARLFAAVAYLDRNQEIIRSTPLLILPPQARELKWFPYFTIVPPPPANARNASVIFLLQAGVLFVDYIRLASHSN</sequence>
<protein>
    <submittedName>
        <fullName evidence="1">Uncharacterized protein</fullName>
    </submittedName>
</protein>
<dbReference type="Proteomes" id="UP000535491">
    <property type="component" value="Unassembled WGS sequence"/>
</dbReference>
<name>A0A7W1WS49_9BACL</name>
<dbReference type="AlphaFoldDB" id="A0A7W1WS49"/>
<reference evidence="1 2" key="1">
    <citation type="submission" date="2020-07" db="EMBL/GenBank/DDBJ databases">
        <authorList>
            <person name="Feng H."/>
        </authorList>
    </citation>
    <scope>NUCLEOTIDE SEQUENCE [LARGE SCALE GENOMIC DNA]</scope>
    <source>
        <strain evidence="2">s-10</strain>
    </source>
</reference>